<feature type="transmembrane region" description="Helical" evidence="1">
    <location>
        <begin position="12"/>
        <end position="31"/>
    </location>
</feature>
<protein>
    <submittedName>
        <fullName evidence="3">Adenylate/guanylate cyclase domain-containing protein</fullName>
    </submittedName>
</protein>
<dbReference type="Proteomes" id="UP001520878">
    <property type="component" value="Unassembled WGS sequence"/>
</dbReference>
<evidence type="ECO:0000256" key="1">
    <source>
        <dbReference type="SAM" id="Phobius"/>
    </source>
</evidence>
<proteinExistence type="predicted"/>
<feature type="domain" description="Guanylate cyclase" evidence="2">
    <location>
        <begin position="99"/>
        <end position="226"/>
    </location>
</feature>
<evidence type="ECO:0000313" key="3">
    <source>
        <dbReference type="EMBL" id="MCC2615329.1"/>
    </source>
</evidence>
<dbReference type="Pfam" id="PF00211">
    <property type="entry name" value="Guanylate_cyc"/>
    <property type="match status" value="1"/>
</dbReference>
<gene>
    <name evidence="3" type="ORF">LJ739_03645</name>
</gene>
<organism evidence="3 4">
    <name type="scientific">Fluctibacter halophilus</name>
    <dbReference type="NCBI Taxonomy" id="226011"/>
    <lineage>
        <taxon>Bacteria</taxon>
        <taxon>Pseudomonadati</taxon>
        <taxon>Pseudomonadota</taxon>
        <taxon>Gammaproteobacteria</taxon>
        <taxon>Alteromonadales</taxon>
        <taxon>Alteromonadaceae</taxon>
        <taxon>Fluctibacter</taxon>
    </lineage>
</organism>
<comment type="caution">
    <text evidence="3">The sequence shown here is derived from an EMBL/GenBank/DDBJ whole genome shotgun (WGS) entry which is preliminary data.</text>
</comment>
<keyword evidence="1" id="KW-0812">Transmembrane</keyword>
<dbReference type="CDD" id="cd07302">
    <property type="entry name" value="CHD"/>
    <property type="match status" value="1"/>
</dbReference>
<sequence length="298" mass="32799">MRQTPLAQQRRAFLFHFSGSLLLVSCALGWLTLTNNVGHPGTAFLLLFSALFVLIINPSWSPPQQRAQRFAPGTGDVSVTPQLHCHLNTTTPRTHGAVTVLFADLQGFTRYCRSRPPEQVLGDLDMLFKGYDFITSLCQMDKVKTAGDQYMAAAGLNNAQPLNPLQASHCAWLMRDYAVWWAANINAPLQVRIGLATGAAISGMLGHTDKCLDVWGNTINIAARMEQLAPANHILLHSSTANAVRRYCQLSARQTLFPKGLPTQSGYYLEKLTTLCTHCTTLIVNPSYATTGKSHRLF</sequence>
<dbReference type="SUPFAM" id="SSF55073">
    <property type="entry name" value="Nucleotide cyclase"/>
    <property type="match status" value="1"/>
</dbReference>
<dbReference type="InterPro" id="IPR001054">
    <property type="entry name" value="A/G_cyclase"/>
</dbReference>
<keyword evidence="1" id="KW-1133">Transmembrane helix</keyword>
<dbReference type="PANTHER" id="PTHR45655">
    <property type="entry name" value="GUANYLATE CYCLASE SOLUBLE SUBUNIT BETA-2"/>
    <property type="match status" value="1"/>
</dbReference>
<keyword evidence="1" id="KW-0472">Membrane</keyword>
<dbReference type="PANTHER" id="PTHR45655:SF13">
    <property type="entry name" value="SOLUBLE GUANYLATE CYCLASE GCY-32-RELATED"/>
    <property type="match status" value="1"/>
</dbReference>
<reference evidence="3 4" key="1">
    <citation type="submission" date="2021-10" db="EMBL/GenBank/DDBJ databases">
        <title>Draft genome of Aestuariibacter halophilus JC2043.</title>
        <authorList>
            <person name="Emsley S.A."/>
            <person name="Pfannmuller K.M."/>
            <person name="Ushijima B."/>
            <person name="Saw J.H."/>
            <person name="Videau P."/>
        </authorList>
    </citation>
    <scope>NUCLEOTIDE SEQUENCE [LARGE SCALE GENOMIC DNA]</scope>
    <source>
        <strain evidence="3 4">JC2043</strain>
    </source>
</reference>
<keyword evidence="4" id="KW-1185">Reference proteome</keyword>
<evidence type="ECO:0000313" key="4">
    <source>
        <dbReference type="Proteomes" id="UP001520878"/>
    </source>
</evidence>
<dbReference type="RefSeq" id="WP_229157235.1">
    <property type="nucleotide sequence ID" value="NZ_JAJEWP010000001.1"/>
</dbReference>
<accession>A0ABS8G402</accession>
<feature type="transmembrane region" description="Helical" evidence="1">
    <location>
        <begin position="43"/>
        <end position="60"/>
    </location>
</feature>
<dbReference type="InterPro" id="IPR029787">
    <property type="entry name" value="Nucleotide_cyclase"/>
</dbReference>
<evidence type="ECO:0000259" key="2">
    <source>
        <dbReference type="PROSITE" id="PS50125"/>
    </source>
</evidence>
<dbReference type="PROSITE" id="PS50125">
    <property type="entry name" value="GUANYLATE_CYCLASE_2"/>
    <property type="match status" value="1"/>
</dbReference>
<dbReference type="Gene3D" id="3.30.70.1230">
    <property type="entry name" value="Nucleotide cyclase"/>
    <property type="match status" value="1"/>
</dbReference>
<dbReference type="EMBL" id="JAJEWP010000001">
    <property type="protein sequence ID" value="MCC2615329.1"/>
    <property type="molecule type" value="Genomic_DNA"/>
</dbReference>
<name>A0ABS8G402_9ALTE</name>
<dbReference type="SMART" id="SM00044">
    <property type="entry name" value="CYCc"/>
    <property type="match status" value="1"/>
</dbReference>
<dbReference type="PROSITE" id="PS51257">
    <property type="entry name" value="PROKAR_LIPOPROTEIN"/>
    <property type="match status" value="1"/>
</dbReference>